<proteinExistence type="predicted"/>
<protein>
    <submittedName>
        <fullName evidence="2">Uncharacterized protein</fullName>
    </submittedName>
</protein>
<reference evidence="2 3" key="1">
    <citation type="submission" date="2017-12" db="EMBL/GenBank/DDBJ databases">
        <title>Comparative genomics of Botrytis spp.</title>
        <authorList>
            <person name="Valero-Jimenez C.A."/>
            <person name="Tapia P."/>
            <person name="Veloso J."/>
            <person name="Silva-Moreno E."/>
            <person name="Staats M."/>
            <person name="Valdes J.H."/>
            <person name="Van Kan J.A.L."/>
        </authorList>
    </citation>
    <scope>NUCLEOTIDE SEQUENCE [LARGE SCALE GENOMIC DNA]</scope>
    <source>
        <strain evidence="2 3">MUCL2120</strain>
    </source>
</reference>
<keyword evidence="3" id="KW-1185">Reference proteome</keyword>
<accession>A0A4Z1J9H4</accession>
<organism evidence="2 3">
    <name type="scientific">Botryotinia narcissicola</name>
    <dbReference type="NCBI Taxonomy" id="278944"/>
    <lineage>
        <taxon>Eukaryota</taxon>
        <taxon>Fungi</taxon>
        <taxon>Dikarya</taxon>
        <taxon>Ascomycota</taxon>
        <taxon>Pezizomycotina</taxon>
        <taxon>Leotiomycetes</taxon>
        <taxon>Helotiales</taxon>
        <taxon>Sclerotiniaceae</taxon>
        <taxon>Botryotinia</taxon>
    </lineage>
</organism>
<dbReference type="EMBL" id="PQXJ01000077">
    <property type="protein sequence ID" value="TGO65597.1"/>
    <property type="molecule type" value="Genomic_DNA"/>
</dbReference>
<evidence type="ECO:0000256" key="1">
    <source>
        <dbReference type="SAM" id="MobiDB-lite"/>
    </source>
</evidence>
<gene>
    <name evidence="2" type="ORF">BOTNAR_0077g00240</name>
</gene>
<feature type="region of interest" description="Disordered" evidence="1">
    <location>
        <begin position="1"/>
        <end position="21"/>
    </location>
</feature>
<dbReference type="STRING" id="278944.A0A4Z1J9H4"/>
<comment type="caution">
    <text evidence="2">The sequence shown here is derived from an EMBL/GenBank/DDBJ whole genome shotgun (WGS) entry which is preliminary data.</text>
</comment>
<dbReference type="Proteomes" id="UP000297452">
    <property type="component" value="Unassembled WGS sequence"/>
</dbReference>
<name>A0A4Z1J9H4_9HELO</name>
<evidence type="ECO:0000313" key="3">
    <source>
        <dbReference type="Proteomes" id="UP000297452"/>
    </source>
</evidence>
<sequence length="288" mass="32251">MLALSASDLISDPTASTSSRNHTCTAIHHRIKAIASLNTAISSGVNSFEEGNAMLATCFILLFQSTLISDGLVEYMTFIRGTIAIATCMGSQQIKFIFHELWGKQGVNSMDLALQQSPLINGELAKSACRSIESLLPLCKAQGELDMYGALLITARSLITSSKDVKFPLTSRANNLAYLSLRSIYNIFSFTMSHEDFRDLTRISNDAGNAILAHLVALQLIMTPITRVERLQRDTRHVVRDKFNDGKTVKWLRHLHANVPNHMNKYYGWTRYVEDEVINGKYFGDKWE</sequence>
<evidence type="ECO:0000313" key="2">
    <source>
        <dbReference type="EMBL" id="TGO65597.1"/>
    </source>
</evidence>
<dbReference type="OrthoDB" id="5229455at2759"/>
<dbReference type="AlphaFoldDB" id="A0A4Z1J9H4"/>